<keyword evidence="1 4" id="KW-0489">Methyltransferase</keyword>
<accession>A0A5K7Z0Z5</accession>
<reference evidence="4 5" key="1">
    <citation type="submission" date="2019-11" db="EMBL/GenBank/DDBJ databases">
        <title>Comparative genomics of hydrocarbon-degrading Desulfosarcina strains.</title>
        <authorList>
            <person name="Watanabe M."/>
            <person name="Kojima H."/>
            <person name="Fukui M."/>
        </authorList>
    </citation>
    <scope>NUCLEOTIDE SEQUENCE [LARGE SCALE GENOMIC DNA]</scope>
    <source>
        <strain evidence="4 5">PP31</strain>
    </source>
</reference>
<dbReference type="OrthoDB" id="9784101at2"/>
<evidence type="ECO:0000256" key="2">
    <source>
        <dbReference type="ARBA" id="ARBA00022679"/>
    </source>
</evidence>
<evidence type="ECO:0000256" key="1">
    <source>
        <dbReference type="ARBA" id="ARBA00022603"/>
    </source>
</evidence>
<dbReference type="PANTHER" id="PTHR43861">
    <property type="entry name" value="TRANS-ACONITATE 2-METHYLTRANSFERASE-RELATED"/>
    <property type="match status" value="1"/>
</dbReference>
<dbReference type="PANTHER" id="PTHR43861:SF1">
    <property type="entry name" value="TRANS-ACONITATE 2-METHYLTRANSFERASE"/>
    <property type="match status" value="1"/>
</dbReference>
<organism evidence="4 5">
    <name type="scientific">Desulfosarcina widdelii</name>
    <dbReference type="NCBI Taxonomy" id="947919"/>
    <lineage>
        <taxon>Bacteria</taxon>
        <taxon>Pseudomonadati</taxon>
        <taxon>Thermodesulfobacteriota</taxon>
        <taxon>Desulfobacteria</taxon>
        <taxon>Desulfobacterales</taxon>
        <taxon>Desulfosarcinaceae</taxon>
        <taxon>Desulfosarcina</taxon>
    </lineage>
</organism>
<evidence type="ECO:0000313" key="4">
    <source>
        <dbReference type="EMBL" id="BBO74330.1"/>
    </source>
</evidence>
<dbReference type="CDD" id="cd02440">
    <property type="entry name" value="AdoMet_MTases"/>
    <property type="match status" value="1"/>
</dbReference>
<dbReference type="EMBL" id="AP021875">
    <property type="protein sequence ID" value="BBO74330.1"/>
    <property type="molecule type" value="Genomic_DNA"/>
</dbReference>
<dbReference type="GO" id="GO:0032259">
    <property type="term" value="P:methylation"/>
    <property type="evidence" value="ECO:0007669"/>
    <property type="project" value="UniProtKB-KW"/>
</dbReference>
<dbReference type="SUPFAM" id="SSF53335">
    <property type="entry name" value="S-adenosyl-L-methionine-dependent methyltransferases"/>
    <property type="match status" value="1"/>
</dbReference>
<dbReference type="InterPro" id="IPR029063">
    <property type="entry name" value="SAM-dependent_MTases_sf"/>
</dbReference>
<evidence type="ECO:0000259" key="3">
    <source>
        <dbReference type="Pfam" id="PF13649"/>
    </source>
</evidence>
<feature type="domain" description="Methyltransferase" evidence="3">
    <location>
        <begin position="26"/>
        <end position="121"/>
    </location>
</feature>
<keyword evidence="2 4" id="KW-0808">Transferase</keyword>
<dbReference type="InterPro" id="IPR041698">
    <property type="entry name" value="Methyltransf_25"/>
</dbReference>
<dbReference type="GO" id="GO:0008168">
    <property type="term" value="F:methyltransferase activity"/>
    <property type="evidence" value="ECO:0007669"/>
    <property type="project" value="UniProtKB-KW"/>
</dbReference>
<keyword evidence="5" id="KW-1185">Reference proteome</keyword>
<dbReference type="Proteomes" id="UP000427769">
    <property type="component" value="Chromosome"/>
</dbReference>
<dbReference type="KEGG" id="dwd:DSCW_17470"/>
<protein>
    <submittedName>
        <fullName evidence="4">Methyltransferase</fullName>
    </submittedName>
</protein>
<name>A0A5K7Z0Z5_9BACT</name>
<dbReference type="AlphaFoldDB" id="A0A5K7Z0Z5"/>
<dbReference type="Pfam" id="PF13649">
    <property type="entry name" value="Methyltransf_25"/>
    <property type="match status" value="1"/>
</dbReference>
<evidence type="ECO:0000313" key="5">
    <source>
        <dbReference type="Proteomes" id="UP000427769"/>
    </source>
</evidence>
<dbReference type="Gene3D" id="3.40.50.150">
    <property type="entry name" value="Vaccinia Virus protein VP39"/>
    <property type="match status" value="1"/>
</dbReference>
<sequence length="177" mass="19732">MRKFTEGLVDTETIVEALDIQPGQTIIDAGCGTGYMSRIFSRVVTLSGKIYAVDRDSYFIEKLSEETEGGNIEAIQSDIAQLDGLDDRIADLIYAATVIHALSRPQLTAFIKEARRLLKPDARLAIVEIEKKETPFGPAIENRTSPEELVEKVPMVPLKTVRAGDHFYMQVFLNSEK</sequence>
<proteinExistence type="predicted"/>
<gene>
    <name evidence="4" type="ORF">DSCW_17470</name>
</gene>